<feature type="binding site" evidence="3">
    <location>
        <position position="39"/>
    </location>
    <ligand>
        <name>Mg(2+)</name>
        <dbReference type="ChEBI" id="CHEBI:18420"/>
    </ligand>
</feature>
<feature type="binding site" evidence="3">
    <location>
        <position position="229"/>
    </location>
    <ligand>
        <name>Mg(2+)</name>
        <dbReference type="ChEBI" id="CHEBI:18420"/>
    </ligand>
</feature>
<dbReference type="PANTHER" id="PTHR10291">
    <property type="entry name" value="DEHYDRODOLICHYL DIPHOSPHATE SYNTHASE FAMILY MEMBER"/>
    <property type="match status" value="1"/>
</dbReference>
<keyword evidence="3" id="KW-0460">Magnesium</keyword>
<dbReference type="PANTHER" id="PTHR10291:SF43">
    <property type="entry name" value="DEHYDRODOLICHYL DIPHOSPHATE SYNTHASE COMPLEX SUBUNIT DHDDS"/>
    <property type="match status" value="1"/>
</dbReference>
<dbReference type="HAMAP" id="MF_01139">
    <property type="entry name" value="ISPT"/>
    <property type="match status" value="1"/>
</dbReference>
<feature type="binding site" evidence="3">
    <location>
        <position position="92"/>
    </location>
    <ligand>
        <name>substrate</name>
    </ligand>
</feature>
<dbReference type="CDD" id="cd00475">
    <property type="entry name" value="Cis_IPPS"/>
    <property type="match status" value="1"/>
</dbReference>
<protein>
    <recommendedName>
        <fullName evidence="3">Isoprenyl transferase</fullName>
        <ecNumber evidence="3">2.5.1.-</ecNumber>
    </recommendedName>
</protein>
<evidence type="ECO:0000256" key="3">
    <source>
        <dbReference type="HAMAP-Rule" id="MF_01139"/>
    </source>
</evidence>
<proteinExistence type="inferred from homology"/>
<feature type="binding site" evidence="3">
    <location>
        <position position="210"/>
    </location>
    <ligand>
        <name>substrate</name>
    </ligand>
</feature>
<dbReference type="SUPFAM" id="SSF64005">
    <property type="entry name" value="Undecaprenyl diphosphate synthase"/>
    <property type="match status" value="1"/>
</dbReference>
<dbReference type="EC" id="2.5.1.-" evidence="3"/>
<keyword evidence="5" id="KW-1185">Reference proteome</keyword>
<dbReference type="Proteomes" id="UP001500326">
    <property type="component" value="Unassembled WGS sequence"/>
</dbReference>
<keyword evidence="3" id="KW-0479">Metal-binding</keyword>
<evidence type="ECO:0000256" key="2">
    <source>
        <dbReference type="ARBA" id="ARBA00038453"/>
    </source>
</evidence>
<dbReference type="InterPro" id="IPR036424">
    <property type="entry name" value="UPP_synth-like_sf"/>
</dbReference>
<evidence type="ECO:0000313" key="4">
    <source>
        <dbReference type="EMBL" id="GAA1993075.1"/>
    </source>
</evidence>
<dbReference type="InterPro" id="IPR018520">
    <property type="entry name" value="UPP_synth-like_CS"/>
</dbReference>
<evidence type="ECO:0000313" key="5">
    <source>
        <dbReference type="Proteomes" id="UP001500326"/>
    </source>
</evidence>
<dbReference type="NCBIfam" id="TIGR00055">
    <property type="entry name" value="uppS"/>
    <property type="match status" value="1"/>
</dbReference>
<dbReference type="InterPro" id="IPR001441">
    <property type="entry name" value="UPP_synth-like"/>
</dbReference>
<comment type="caution">
    <text evidence="4">The sequence shown here is derived from an EMBL/GenBank/DDBJ whole genome shotgun (WGS) entry which is preliminary data.</text>
</comment>
<evidence type="ECO:0000256" key="1">
    <source>
        <dbReference type="ARBA" id="ARBA00022679"/>
    </source>
</evidence>
<comment type="caution">
    <text evidence="3">Lacks conserved residue(s) required for the propagation of feature annotation.</text>
</comment>
<feature type="binding site" evidence="3">
    <location>
        <begin position="40"/>
        <end position="43"/>
    </location>
    <ligand>
        <name>substrate</name>
    </ligand>
</feature>
<gene>
    <name evidence="4" type="ORF">GCM10009777_30780</name>
</gene>
<dbReference type="RefSeq" id="WP_344064177.1">
    <property type="nucleotide sequence ID" value="NZ_BAAAOH010000001.1"/>
</dbReference>
<dbReference type="Gene3D" id="3.40.1180.10">
    <property type="entry name" value="Decaprenyl diphosphate synthase-like"/>
    <property type="match status" value="1"/>
</dbReference>
<comment type="function">
    <text evidence="3">Catalyzes the condensation of isopentenyl diphosphate (IPP) with allylic pyrophosphates generating different type of terpenoids.</text>
</comment>
<comment type="similarity">
    <text evidence="2">Belongs to the UPP synthase family. Z-FPP synthase subfamily.</text>
</comment>
<name>A0ABP5EC49_9MICO</name>
<reference evidence="5" key="1">
    <citation type="journal article" date="2019" name="Int. J. Syst. Evol. Microbiol.">
        <title>The Global Catalogue of Microorganisms (GCM) 10K type strain sequencing project: providing services to taxonomists for standard genome sequencing and annotation.</title>
        <authorList>
            <consortium name="The Broad Institute Genomics Platform"/>
            <consortium name="The Broad Institute Genome Sequencing Center for Infectious Disease"/>
            <person name="Wu L."/>
            <person name="Ma J."/>
        </authorList>
    </citation>
    <scope>NUCLEOTIDE SEQUENCE [LARGE SCALE GENOMIC DNA]</scope>
    <source>
        <strain evidence="5">JCM 14902</strain>
    </source>
</reference>
<feature type="binding site" evidence="3">
    <location>
        <position position="57"/>
    </location>
    <ligand>
        <name>substrate</name>
    </ligand>
</feature>
<dbReference type="GO" id="GO:0016740">
    <property type="term" value="F:transferase activity"/>
    <property type="evidence" value="ECO:0007669"/>
    <property type="project" value="UniProtKB-KW"/>
</dbReference>
<sequence>MARASSNEGRGPLYRLYINRLRRRLDPAVVPRHVAMMIDGNRRWARQLGLASAAHGHRAGAAKMREFLGWCDDVGVRVVSLYLLSTDNLSKRDSQELADLLEIIAELADELSHERDWRVQHVGRADILPPELARVLAEAEERSRDNTGLHVNLAVAYGGRGEIVDAVRSIIAQHGGGGGSLEELAESLTPEQIGEHLYTGGQPDPDLVIRTSGEQRLSDFLLWQSAHSEFYFVEALGPDLREVDFLRAIRDFATRDRRFGS</sequence>
<dbReference type="NCBIfam" id="NF011403">
    <property type="entry name" value="PRK14828.1"/>
    <property type="match status" value="1"/>
</dbReference>
<feature type="active site" description="Proton acceptor" evidence="3">
    <location>
        <position position="88"/>
    </location>
</feature>
<dbReference type="Pfam" id="PF01255">
    <property type="entry name" value="Prenyltransf"/>
    <property type="match status" value="1"/>
</dbReference>
<feature type="active site" evidence="3">
    <location>
        <position position="39"/>
    </location>
</feature>
<organism evidence="4 5">
    <name type="scientific">Microbacterium pumilum</name>
    <dbReference type="NCBI Taxonomy" id="344165"/>
    <lineage>
        <taxon>Bacteria</taxon>
        <taxon>Bacillati</taxon>
        <taxon>Actinomycetota</taxon>
        <taxon>Actinomycetes</taxon>
        <taxon>Micrococcales</taxon>
        <taxon>Microbacteriaceae</taxon>
        <taxon>Microbacterium</taxon>
    </lineage>
</organism>
<comment type="cofactor">
    <cofactor evidence="3">
        <name>Mg(2+)</name>
        <dbReference type="ChEBI" id="CHEBI:18420"/>
    </cofactor>
    <text evidence="3">Binds 2 magnesium ions per subunit.</text>
</comment>
<feature type="binding site" evidence="3">
    <location>
        <position position="44"/>
    </location>
    <ligand>
        <name>substrate</name>
    </ligand>
</feature>
<feature type="binding site" evidence="3">
    <location>
        <begin position="85"/>
        <end position="87"/>
    </location>
    <ligand>
        <name>substrate</name>
    </ligand>
</feature>
<accession>A0ABP5EC49</accession>
<feature type="binding site" evidence="3">
    <location>
        <begin position="216"/>
        <end position="218"/>
    </location>
    <ligand>
        <name>substrate</name>
    </ligand>
</feature>
<dbReference type="EMBL" id="BAAAOH010000001">
    <property type="protein sequence ID" value="GAA1993075.1"/>
    <property type="molecule type" value="Genomic_DNA"/>
</dbReference>
<dbReference type="PROSITE" id="PS01066">
    <property type="entry name" value="UPP_SYNTHASE"/>
    <property type="match status" value="1"/>
</dbReference>
<keyword evidence="1 3" id="KW-0808">Transferase</keyword>
<comment type="subunit">
    <text evidence="3">Homodimer.</text>
</comment>